<dbReference type="AlphaFoldDB" id="A0A024TTE9"/>
<dbReference type="VEuPathDB" id="FungiDB:H310_09729"/>
<gene>
    <name evidence="1" type="ORF">H310_09729</name>
</gene>
<protein>
    <submittedName>
        <fullName evidence="1">Uncharacterized protein</fullName>
    </submittedName>
</protein>
<organism evidence="1">
    <name type="scientific">Aphanomyces invadans</name>
    <dbReference type="NCBI Taxonomy" id="157072"/>
    <lineage>
        <taxon>Eukaryota</taxon>
        <taxon>Sar</taxon>
        <taxon>Stramenopiles</taxon>
        <taxon>Oomycota</taxon>
        <taxon>Saprolegniomycetes</taxon>
        <taxon>Saprolegniales</taxon>
        <taxon>Verrucalvaceae</taxon>
        <taxon>Aphanomyces</taxon>
    </lineage>
</organism>
<evidence type="ECO:0000313" key="1">
    <source>
        <dbReference type="EMBL" id="ETV97395.1"/>
    </source>
</evidence>
<dbReference type="EMBL" id="KI913973">
    <property type="protein sequence ID" value="ETV97395.1"/>
    <property type="molecule type" value="Genomic_DNA"/>
</dbReference>
<reference evidence="1" key="1">
    <citation type="submission" date="2013-12" db="EMBL/GenBank/DDBJ databases">
        <title>The Genome Sequence of Aphanomyces invadans NJM9701.</title>
        <authorList>
            <consortium name="The Broad Institute Genomics Platform"/>
            <person name="Russ C."/>
            <person name="Tyler B."/>
            <person name="van West P."/>
            <person name="Dieguez-Uribeondo J."/>
            <person name="Young S.K."/>
            <person name="Zeng Q."/>
            <person name="Gargeya S."/>
            <person name="Fitzgerald M."/>
            <person name="Abouelleil A."/>
            <person name="Alvarado L."/>
            <person name="Chapman S.B."/>
            <person name="Gainer-Dewar J."/>
            <person name="Goldberg J."/>
            <person name="Griggs A."/>
            <person name="Gujja S."/>
            <person name="Hansen M."/>
            <person name="Howarth C."/>
            <person name="Imamovic A."/>
            <person name="Ireland A."/>
            <person name="Larimer J."/>
            <person name="McCowan C."/>
            <person name="Murphy C."/>
            <person name="Pearson M."/>
            <person name="Poon T.W."/>
            <person name="Priest M."/>
            <person name="Roberts A."/>
            <person name="Saif S."/>
            <person name="Shea T."/>
            <person name="Sykes S."/>
            <person name="Wortman J."/>
            <person name="Nusbaum C."/>
            <person name="Birren B."/>
        </authorList>
    </citation>
    <scope>NUCLEOTIDE SEQUENCE [LARGE SCALE GENOMIC DNA]</scope>
    <source>
        <strain evidence="1">NJM9701</strain>
    </source>
</reference>
<sequence>MELEFNDRAKRGTSRAERLAMLEFLRIPDNFALMTGQATKEMNCSITNSFRPCDHTNRRTSAIVTKPM</sequence>
<dbReference type="RefSeq" id="XP_008874103.1">
    <property type="nucleotide sequence ID" value="XM_008875881.1"/>
</dbReference>
<accession>A0A024TTE9</accession>
<dbReference type="GeneID" id="20086779"/>
<proteinExistence type="predicted"/>
<name>A0A024TTE9_9STRA</name>